<keyword evidence="4 7" id="KW-0812">Transmembrane</keyword>
<dbReference type="PANTHER" id="PTHR43163:SF6">
    <property type="entry name" value="DIPEPTIDE TRANSPORT SYSTEM PERMEASE PROTEIN DPPB-RELATED"/>
    <property type="match status" value="1"/>
</dbReference>
<dbReference type="Gene3D" id="1.10.3720.10">
    <property type="entry name" value="MetI-like"/>
    <property type="match status" value="1"/>
</dbReference>
<accession>A0A502F4P0</accession>
<evidence type="ECO:0000256" key="4">
    <source>
        <dbReference type="ARBA" id="ARBA00022692"/>
    </source>
</evidence>
<proteinExistence type="inferred from homology"/>
<keyword evidence="5 7" id="KW-1133">Transmembrane helix</keyword>
<keyword evidence="2 7" id="KW-0813">Transport</keyword>
<reference evidence="9 10" key="1">
    <citation type="journal article" date="2019" name="Environ. Microbiol.">
        <title>Species interactions and distinct microbial communities in high Arctic permafrost affected cryosols are associated with the CH4 and CO2 gas fluxes.</title>
        <authorList>
            <person name="Altshuler I."/>
            <person name="Hamel J."/>
            <person name="Turney S."/>
            <person name="Magnuson E."/>
            <person name="Levesque R."/>
            <person name="Greer C."/>
            <person name="Whyte L.G."/>
        </authorList>
    </citation>
    <scope>NUCLEOTIDE SEQUENCE [LARGE SCALE GENOMIC DNA]</scope>
    <source>
        <strain evidence="9 10">S9.3B</strain>
    </source>
</reference>
<evidence type="ECO:0000313" key="10">
    <source>
        <dbReference type="Proteomes" id="UP000317078"/>
    </source>
</evidence>
<organism evidence="9 10">
    <name type="scientific">Muricoccus nepalensis</name>
    <dbReference type="NCBI Taxonomy" id="1854500"/>
    <lineage>
        <taxon>Bacteria</taxon>
        <taxon>Pseudomonadati</taxon>
        <taxon>Pseudomonadota</taxon>
        <taxon>Alphaproteobacteria</taxon>
        <taxon>Acetobacterales</taxon>
        <taxon>Roseomonadaceae</taxon>
        <taxon>Muricoccus</taxon>
    </lineage>
</organism>
<evidence type="ECO:0000259" key="8">
    <source>
        <dbReference type="PROSITE" id="PS50928"/>
    </source>
</evidence>
<dbReference type="Proteomes" id="UP000317078">
    <property type="component" value="Unassembled WGS sequence"/>
</dbReference>
<feature type="transmembrane region" description="Helical" evidence="7">
    <location>
        <begin position="263"/>
        <end position="288"/>
    </location>
</feature>
<evidence type="ECO:0000256" key="5">
    <source>
        <dbReference type="ARBA" id="ARBA00022989"/>
    </source>
</evidence>
<dbReference type="AlphaFoldDB" id="A0A502F4P0"/>
<dbReference type="Pfam" id="PF19300">
    <property type="entry name" value="BPD_transp_1_N"/>
    <property type="match status" value="1"/>
</dbReference>
<evidence type="ECO:0000313" key="9">
    <source>
        <dbReference type="EMBL" id="TPG44204.1"/>
    </source>
</evidence>
<keyword evidence="10" id="KW-1185">Reference proteome</keyword>
<dbReference type="RefSeq" id="WP_140887009.1">
    <property type="nucleotide sequence ID" value="NZ_RCZP01000058.1"/>
</dbReference>
<evidence type="ECO:0000256" key="1">
    <source>
        <dbReference type="ARBA" id="ARBA00004651"/>
    </source>
</evidence>
<dbReference type="GO" id="GO:0071916">
    <property type="term" value="F:dipeptide transmembrane transporter activity"/>
    <property type="evidence" value="ECO:0007669"/>
    <property type="project" value="TreeGrafter"/>
</dbReference>
<comment type="similarity">
    <text evidence="7">Belongs to the binding-protein-dependent transport system permease family.</text>
</comment>
<dbReference type="InterPro" id="IPR045621">
    <property type="entry name" value="BPD_transp_1_N"/>
</dbReference>
<feature type="transmembrane region" description="Helical" evidence="7">
    <location>
        <begin position="12"/>
        <end position="30"/>
    </location>
</feature>
<name>A0A502F4P0_9PROT</name>
<evidence type="ECO:0000256" key="3">
    <source>
        <dbReference type="ARBA" id="ARBA00022475"/>
    </source>
</evidence>
<feature type="transmembrane region" description="Helical" evidence="7">
    <location>
        <begin position="151"/>
        <end position="170"/>
    </location>
</feature>
<comment type="subcellular location">
    <subcellularLocation>
        <location evidence="1 7">Cell membrane</location>
        <topology evidence="1 7">Multi-pass membrane protein</topology>
    </subcellularLocation>
</comment>
<feature type="transmembrane region" description="Helical" evidence="7">
    <location>
        <begin position="208"/>
        <end position="228"/>
    </location>
</feature>
<dbReference type="InterPro" id="IPR000515">
    <property type="entry name" value="MetI-like"/>
</dbReference>
<evidence type="ECO:0000256" key="6">
    <source>
        <dbReference type="ARBA" id="ARBA00023136"/>
    </source>
</evidence>
<keyword evidence="6 7" id="KW-0472">Membrane</keyword>
<evidence type="ECO:0000256" key="2">
    <source>
        <dbReference type="ARBA" id="ARBA00022448"/>
    </source>
</evidence>
<dbReference type="OrthoDB" id="9805855at2"/>
<feature type="domain" description="ABC transmembrane type-1" evidence="8">
    <location>
        <begin position="101"/>
        <end position="327"/>
    </location>
</feature>
<feature type="transmembrane region" description="Helical" evidence="7">
    <location>
        <begin position="308"/>
        <end position="327"/>
    </location>
</feature>
<evidence type="ECO:0000256" key="7">
    <source>
        <dbReference type="RuleBase" id="RU363032"/>
    </source>
</evidence>
<dbReference type="Pfam" id="PF00528">
    <property type="entry name" value="BPD_transp_1"/>
    <property type="match status" value="1"/>
</dbReference>
<dbReference type="EMBL" id="RCZP01000058">
    <property type="protein sequence ID" value="TPG44204.1"/>
    <property type="molecule type" value="Genomic_DNA"/>
</dbReference>
<dbReference type="PANTHER" id="PTHR43163">
    <property type="entry name" value="DIPEPTIDE TRANSPORT SYSTEM PERMEASE PROTEIN DPPB-RELATED"/>
    <property type="match status" value="1"/>
</dbReference>
<keyword evidence="3" id="KW-1003">Cell membrane</keyword>
<dbReference type="CDD" id="cd06261">
    <property type="entry name" value="TM_PBP2"/>
    <property type="match status" value="1"/>
</dbReference>
<dbReference type="PROSITE" id="PS50928">
    <property type="entry name" value="ABC_TM1"/>
    <property type="match status" value="1"/>
</dbReference>
<dbReference type="SUPFAM" id="SSF161098">
    <property type="entry name" value="MetI-like"/>
    <property type="match status" value="1"/>
</dbReference>
<protein>
    <submittedName>
        <fullName evidence="9">ABC transporter permease</fullName>
    </submittedName>
</protein>
<comment type="caution">
    <text evidence="9">The sequence shown here is derived from an EMBL/GenBank/DDBJ whole genome shotgun (WGS) entry which is preliminary data.</text>
</comment>
<gene>
    <name evidence="9" type="ORF">EAH89_27925</name>
</gene>
<dbReference type="GO" id="GO:0005886">
    <property type="term" value="C:plasma membrane"/>
    <property type="evidence" value="ECO:0007669"/>
    <property type="project" value="UniProtKB-SubCell"/>
</dbReference>
<sequence length="340" mass="36050">MIGFVSRRLATALVQLVGLALVVFFAIRLLPADPVARLVGLNASRDAYLTAQRSLGLDRPVAEQFGSYLGVLPGSSGLLQGDFGRSWVTGDPVAQEIGRVLPITLELITVSFVLAFLVSVPLGMICAIRPGGAADRATFAYSLFAGSQPEFWWGLLFIFVFFAELGWAPAPLGRLDPMSTPPAVVTGFITVDSLLAGNMAAFRDGVHHLMLPVLTKVFVLSGPIVKMVRQNMVRVMASDYVLFAQASGLTPGRIARIALKNALAPALTLLGVLYGYILGGAVLIETVFSLGGIGSYAVRSVLAFDYPAIQAVVLVIAAVSLLVYLVLDLLHAALDPRLVG</sequence>
<feature type="transmembrane region" description="Helical" evidence="7">
    <location>
        <begin position="107"/>
        <end position="131"/>
    </location>
</feature>
<dbReference type="InterPro" id="IPR035906">
    <property type="entry name" value="MetI-like_sf"/>
</dbReference>